<evidence type="ECO:0000256" key="4">
    <source>
        <dbReference type="ARBA" id="ARBA00022989"/>
    </source>
</evidence>
<evidence type="ECO:0000313" key="9">
    <source>
        <dbReference type="Proteomes" id="UP000681027"/>
    </source>
</evidence>
<dbReference type="EMBL" id="JAGYPM010000005">
    <property type="protein sequence ID" value="MBS4192522.1"/>
    <property type="molecule type" value="Genomic_DNA"/>
</dbReference>
<dbReference type="InterPro" id="IPR013525">
    <property type="entry name" value="ABC2_TM"/>
</dbReference>
<dbReference type="InterPro" id="IPR051449">
    <property type="entry name" value="ABC-2_transporter_component"/>
</dbReference>
<keyword evidence="3 6" id="KW-0812">Transmembrane</keyword>
<feature type="transmembrane region" description="Helical" evidence="6">
    <location>
        <begin position="232"/>
        <end position="254"/>
    </location>
</feature>
<sequence length="406" mass="45694">MKNSLKVAKWEYKQNMNSKSFIISLFLTPLFFIAFSLFPAVFDALKSEPEPVKVYLHDEIGIRDQAETFLKSQGVKWEIENISTDEVALIKDKLIKEKNSAFVSFSEETLKNGEVKVYTSKKIDKDFNKQVQLLKSPIQRLQIERLNIPEEEMDVLTKGIEIEATPVTEKAEDKTKDPLKRIIPGVFAGVILFSIVITGMMIFQSASQEKKEKVAEIVLSSLTSSELMQGKIIGYFALGITQVFVWILLIIPFIAWKSDIPILEYLIVPETLLLLLIAIAGYLMFAAIFAGIGATIEDVNTAGNFQGFVLLLPWLPLILIKPVSANPEGIIAQIGSYFPLTSPGILIIRLSMMESWPWMEIVISLVILIATIWVLMKLAGKIFKTGMLMYGKNATPKEILKWLFHS</sequence>
<dbReference type="RefSeq" id="WP_213103983.1">
    <property type="nucleotide sequence ID" value="NZ_JAGYPM010000005.1"/>
</dbReference>
<evidence type="ECO:0000256" key="2">
    <source>
        <dbReference type="ARBA" id="ARBA00022475"/>
    </source>
</evidence>
<name>A0ABS5NXG4_9BACI</name>
<reference evidence="8 9" key="1">
    <citation type="submission" date="2021-05" db="EMBL/GenBank/DDBJ databases">
        <title>Novel Bacillus species.</title>
        <authorList>
            <person name="Liu G."/>
        </authorList>
    </citation>
    <scope>NUCLEOTIDE SEQUENCE [LARGE SCALE GENOMIC DNA]</scope>
    <source>
        <strain evidence="8 9">FJAT-49705</strain>
    </source>
</reference>
<dbReference type="PANTHER" id="PTHR30294:SF29">
    <property type="entry name" value="MULTIDRUG ABC TRANSPORTER PERMEASE YBHS-RELATED"/>
    <property type="match status" value="1"/>
</dbReference>
<feature type="transmembrane region" description="Helical" evidence="6">
    <location>
        <begin position="21"/>
        <end position="42"/>
    </location>
</feature>
<dbReference type="Proteomes" id="UP000681027">
    <property type="component" value="Unassembled WGS sequence"/>
</dbReference>
<comment type="caution">
    <text evidence="8">The sequence shown here is derived from an EMBL/GenBank/DDBJ whole genome shotgun (WGS) entry which is preliminary data.</text>
</comment>
<keyword evidence="2" id="KW-1003">Cell membrane</keyword>
<feature type="transmembrane region" description="Helical" evidence="6">
    <location>
        <begin position="361"/>
        <end position="380"/>
    </location>
</feature>
<evidence type="ECO:0000256" key="6">
    <source>
        <dbReference type="SAM" id="Phobius"/>
    </source>
</evidence>
<comment type="subcellular location">
    <subcellularLocation>
        <location evidence="1">Cell membrane</location>
        <topology evidence="1">Multi-pass membrane protein</topology>
    </subcellularLocation>
</comment>
<feature type="transmembrane region" description="Helical" evidence="6">
    <location>
        <begin position="274"/>
        <end position="296"/>
    </location>
</feature>
<evidence type="ECO:0000256" key="3">
    <source>
        <dbReference type="ARBA" id="ARBA00022692"/>
    </source>
</evidence>
<keyword evidence="4 6" id="KW-1133">Transmembrane helix</keyword>
<gene>
    <name evidence="8" type="ORF">KHA94_20475</name>
</gene>
<dbReference type="Pfam" id="PF12698">
    <property type="entry name" value="ABC2_membrane_3"/>
    <property type="match status" value="1"/>
</dbReference>
<evidence type="ECO:0000256" key="1">
    <source>
        <dbReference type="ARBA" id="ARBA00004651"/>
    </source>
</evidence>
<keyword evidence="9" id="KW-1185">Reference proteome</keyword>
<protein>
    <submittedName>
        <fullName evidence="8">ABC transporter permease</fullName>
    </submittedName>
</protein>
<feature type="transmembrane region" description="Helical" evidence="6">
    <location>
        <begin position="308"/>
        <end position="324"/>
    </location>
</feature>
<dbReference type="PANTHER" id="PTHR30294">
    <property type="entry name" value="MEMBRANE COMPONENT OF ABC TRANSPORTER YHHJ-RELATED"/>
    <property type="match status" value="1"/>
</dbReference>
<evidence type="ECO:0000256" key="5">
    <source>
        <dbReference type="ARBA" id="ARBA00023136"/>
    </source>
</evidence>
<accession>A0ABS5NXG4</accession>
<evidence type="ECO:0000313" key="8">
    <source>
        <dbReference type="EMBL" id="MBS4192522.1"/>
    </source>
</evidence>
<feature type="transmembrane region" description="Helical" evidence="6">
    <location>
        <begin position="330"/>
        <end position="349"/>
    </location>
</feature>
<keyword evidence="5 6" id="KW-0472">Membrane</keyword>
<feature type="domain" description="ABC-2 type transporter transmembrane" evidence="7">
    <location>
        <begin position="19"/>
        <end position="379"/>
    </location>
</feature>
<evidence type="ECO:0000259" key="7">
    <source>
        <dbReference type="Pfam" id="PF12698"/>
    </source>
</evidence>
<proteinExistence type="predicted"/>
<organism evidence="8 9">
    <name type="scientific">Cytobacillus citreus</name>
    <dbReference type="NCBI Taxonomy" id="2833586"/>
    <lineage>
        <taxon>Bacteria</taxon>
        <taxon>Bacillati</taxon>
        <taxon>Bacillota</taxon>
        <taxon>Bacilli</taxon>
        <taxon>Bacillales</taxon>
        <taxon>Bacillaceae</taxon>
        <taxon>Cytobacillus</taxon>
    </lineage>
</organism>
<feature type="transmembrane region" description="Helical" evidence="6">
    <location>
        <begin position="182"/>
        <end position="203"/>
    </location>
</feature>